<name>A0A914MVT1_MELIC</name>
<evidence type="ECO:0000313" key="2">
    <source>
        <dbReference type="WBParaSite" id="Minc3s02866g31880"/>
    </source>
</evidence>
<proteinExistence type="predicted"/>
<dbReference type="WBParaSite" id="Minc3s02866g31880">
    <property type="protein sequence ID" value="Minc3s02866g31880"/>
    <property type="gene ID" value="Minc3s02866g31880"/>
</dbReference>
<keyword evidence="1" id="KW-1185">Reference proteome</keyword>
<sequence>MNLYGRELSATVLIVGRDLLWHIKQKTEFAKLCEQSAELHFDSLEGQLKAIEEHVRSANRSRRLAKNSIGYTSPFFPYFSSSQQDFEDDNEDEGILRIGDVYLTKHSNLSSVQIIFHLVGDDKLEKEEISSRHPCVAGLHNIVRLSSRFAIRNISLPLLLVDQFNDEFLSSENININIWCQSRAELVFKCLKGFLMEVCSSGSSCSLAGGANSGPIQSLHFNINFAITFSKLLPDSFLFQQLTDLFTSIYYLVPSLNA</sequence>
<evidence type="ECO:0000313" key="1">
    <source>
        <dbReference type="Proteomes" id="UP000887563"/>
    </source>
</evidence>
<protein>
    <submittedName>
        <fullName evidence="2">Uncharacterized protein</fullName>
    </submittedName>
</protein>
<dbReference type="PANTHER" id="PTHR16525">
    <property type="entry name" value="PROTEIN C12ORF4"/>
    <property type="match status" value="1"/>
</dbReference>
<organism evidence="1 2">
    <name type="scientific">Meloidogyne incognita</name>
    <name type="common">Southern root-knot nematode worm</name>
    <name type="synonym">Oxyuris incognita</name>
    <dbReference type="NCBI Taxonomy" id="6306"/>
    <lineage>
        <taxon>Eukaryota</taxon>
        <taxon>Metazoa</taxon>
        <taxon>Ecdysozoa</taxon>
        <taxon>Nematoda</taxon>
        <taxon>Chromadorea</taxon>
        <taxon>Rhabditida</taxon>
        <taxon>Tylenchina</taxon>
        <taxon>Tylenchomorpha</taxon>
        <taxon>Tylenchoidea</taxon>
        <taxon>Meloidogynidae</taxon>
        <taxon>Meloidogyninae</taxon>
        <taxon>Meloidogyne</taxon>
        <taxon>Meloidogyne incognita group</taxon>
    </lineage>
</organism>
<dbReference type="Pfam" id="PF10154">
    <property type="entry name" value="Fy-3"/>
    <property type="match status" value="1"/>
</dbReference>
<accession>A0A914MVT1</accession>
<dbReference type="AlphaFoldDB" id="A0A914MVT1"/>
<dbReference type="PANTHER" id="PTHR16525:SF0">
    <property type="entry name" value="PROTEIN C12ORF4"/>
    <property type="match status" value="1"/>
</dbReference>
<dbReference type="Proteomes" id="UP000887563">
    <property type="component" value="Unplaced"/>
</dbReference>
<dbReference type="InterPro" id="IPR019311">
    <property type="entry name" value="Fy-3"/>
</dbReference>
<reference evidence="2" key="1">
    <citation type="submission" date="2022-11" db="UniProtKB">
        <authorList>
            <consortium name="WormBaseParasite"/>
        </authorList>
    </citation>
    <scope>IDENTIFICATION</scope>
</reference>
<dbReference type="GO" id="GO:0005737">
    <property type="term" value="C:cytoplasm"/>
    <property type="evidence" value="ECO:0007669"/>
    <property type="project" value="TreeGrafter"/>
</dbReference>